<evidence type="ECO:0000259" key="2">
    <source>
        <dbReference type="PROSITE" id="PS50011"/>
    </source>
</evidence>
<dbReference type="PROSITE" id="PS50011">
    <property type="entry name" value="PROTEIN_KINASE_DOM"/>
    <property type="match status" value="1"/>
</dbReference>
<feature type="region of interest" description="Disordered" evidence="1">
    <location>
        <begin position="343"/>
        <end position="365"/>
    </location>
</feature>
<dbReference type="Gene3D" id="1.10.510.10">
    <property type="entry name" value="Transferase(Phosphotransferase) domain 1"/>
    <property type="match status" value="2"/>
</dbReference>
<gene>
    <name evidence="3" type="ORF">POVCU1_036750</name>
</gene>
<dbReference type="PROSITE" id="PS00108">
    <property type="entry name" value="PROTEIN_KINASE_ST"/>
    <property type="match status" value="1"/>
</dbReference>
<dbReference type="Proteomes" id="UP000078546">
    <property type="component" value="Unassembled WGS sequence"/>
</dbReference>
<dbReference type="InterPro" id="IPR011009">
    <property type="entry name" value="Kinase-like_dom_sf"/>
</dbReference>
<dbReference type="GO" id="GO:0005524">
    <property type="term" value="F:ATP binding"/>
    <property type="evidence" value="ECO:0007669"/>
    <property type="project" value="InterPro"/>
</dbReference>
<name>A0A1A8WWB9_PLAOA</name>
<protein>
    <recommendedName>
        <fullName evidence="2">Protein kinase domain-containing protein</fullName>
    </recommendedName>
</protein>
<proteinExistence type="predicted"/>
<dbReference type="InterPro" id="IPR000719">
    <property type="entry name" value="Prot_kinase_dom"/>
</dbReference>
<dbReference type="SUPFAM" id="SSF56112">
    <property type="entry name" value="Protein kinase-like (PK-like)"/>
    <property type="match status" value="1"/>
</dbReference>
<dbReference type="GO" id="GO:0004672">
    <property type="term" value="F:protein kinase activity"/>
    <property type="evidence" value="ECO:0007669"/>
    <property type="project" value="InterPro"/>
</dbReference>
<dbReference type="SMART" id="SM00220">
    <property type="entry name" value="S_TKc"/>
    <property type="match status" value="1"/>
</dbReference>
<sequence length="756" mass="91354">MHFLNTPFDKKEARLAFRKKLEDKINEYRNNGTALLRKDFSDEKIKSEGIQIKLNKEFINNCNEKLLMNIFKMNKKVKLCYDVKYKIIYSVLLRRCKSSIISNMKEDDVLPKNVYKIKKKNTSYFMNQYLIIKRIHSGKYGNIYYCKDVKENKKYCLKIFYLELCLKENCPYYVKNQVFLTNYFCKILNEIFFLNYLEDKNIIQIEKVFFDEKKKIFFAIFPYIKYQSMYYKKRYSIYSTFNKVVKLNKKKIEIYLYSENFLRHLFLIIYNTLSYLLQKSVAYLDLKPDNILFTNRNIQEIAPYVVRIKKKKKDAPCASKKCAEISGIEIRIESKLNKAFKEGNRGAPGKNAHMREKSSGETHASEDYVRNVYNNKIFANKKRGKTQNRTNRWCHSYCCYTDLSTKKLKKKKIKYIYNIHLSKCFEYDKNVKEIFFKEHKLDDIFYSTDDATLFIQTFIQKRKVKSKSKFSHPRQMHLPKRCINIRTNVNEFHSKKCQINKIRNLSIFKYKEKNSIDFLKFYWLYFNQECTENWNKEFLIYLDIYFVKRYLHKSVKTCNNDDSIDSLSFREKRALKRYKDEIGDGEKYKKHLKNEHNDVENVAFTQNSKKMEMQKLDKQKPFQSQEEININFMKLIDFDTCSFILKSCIVYSQSTDIFNSFECLFNVTNKDVKLSKKLAYNFGSVLYTFLFGKTPYHGDDIFEIYENMKNNRLVFPKYRKINKHLKNLLRKLLNNSPDKRMQFKKIKRHKWFSKFE</sequence>
<dbReference type="InterPro" id="IPR008271">
    <property type="entry name" value="Ser/Thr_kinase_AS"/>
</dbReference>
<feature type="domain" description="Protein kinase" evidence="2">
    <location>
        <begin position="129"/>
        <end position="752"/>
    </location>
</feature>
<evidence type="ECO:0000313" key="3">
    <source>
        <dbReference type="EMBL" id="SBS97260.1"/>
    </source>
</evidence>
<reference evidence="4" key="1">
    <citation type="submission" date="2016-05" db="EMBL/GenBank/DDBJ databases">
        <authorList>
            <person name="Naeem Raeece"/>
        </authorList>
    </citation>
    <scope>NUCLEOTIDE SEQUENCE [LARGE SCALE GENOMIC DNA]</scope>
</reference>
<dbReference type="Pfam" id="PF00069">
    <property type="entry name" value="Pkinase"/>
    <property type="match status" value="2"/>
</dbReference>
<organism evidence="3 4">
    <name type="scientific">Plasmodium ovale curtisi</name>
    <dbReference type="NCBI Taxonomy" id="864141"/>
    <lineage>
        <taxon>Eukaryota</taxon>
        <taxon>Sar</taxon>
        <taxon>Alveolata</taxon>
        <taxon>Apicomplexa</taxon>
        <taxon>Aconoidasida</taxon>
        <taxon>Haemosporida</taxon>
        <taxon>Plasmodiidae</taxon>
        <taxon>Plasmodium</taxon>
        <taxon>Plasmodium (Plasmodium)</taxon>
    </lineage>
</organism>
<evidence type="ECO:0000313" key="4">
    <source>
        <dbReference type="Proteomes" id="UP000078546"/>
    </source>
</evidence>
<dbReference type="AlphaFoldDB" id="A0A1A8WWB9"/>
<feature type="compositionally biased region" description="Basic and acidic residues" evidence="1">
    <location>
        <begin position="353"/>
        <end position="365"/>
    </location>
</feature>
<dbReference type="PANTHER" id="PTHR24347">
    <property type="entry name" value="SERINE/THREONINE-PROTEIN KINASE"/>
    <property type="match status" value="1"/>
</dbReference>
<accession>A0A1A8WWB9</accession>
<dbReference type="VEuPathDB" id="PlasmoDB:PocGH01_12077400"/>
<evidence type="ECO:0000256" key="1">
    <source>
        <dbReference type="SAM" id="MobiDB-lite"/>
    </source>
</evidence>
<dbReference type="EMBL" id="FLQV01000679">
    <property type="protein sequence ID" value="SBS97260.1"/>
    <property type="molecule type" value="Genomic_DNA"/>
</dbReference>